<evidence type="ECO:0000313" key="2">
    <source>
        <dbReference type="EMBL" id="KAG7354354.1"/>
    </source>
</evidence>
<organism evidence="2 3">
    <name type="scientific">Nitzschia inconspicua</name>
    <dbReference type="NCBI Taxonomy" id="303405"/>
    <lineage>
        <taxon>Eukaryota</taxon>
        <taxon>Sar</taxon>
        <taxon>Stramenopiles</taxon>
        <taxon>Ochrophyta</taxon>
        <taxon>Bacillariophyta</taxon>
        <taxon>Bacillariophyceae</taxon>
        <taxon>Bacillariophycidae</taxon>
        <taxon>Bacillariales</taxon>
        <taxon>Bacillariaceae</taxon>
        <taxon>Nitzschia</taxon>
    </lineage>
</organism>
<reference evidence="2" key="1">
    <citation type="journal article" date="2021" name="Sci. Rep.">
        <title>Diploid genomic architecture of Nitzschia inconspicua, an elite biomass production diatom.</title>
        <authorList>
            <person name="Oliver A."/>
            <person name="Podell S."/>
            <person name="Pinowska A."/>
            <person name="Traller J.C."/>
            <person name="Smith S.R."/>
            <person name="McClure R."/>
            <person name="Beliaev A."/>
            <person name="Bohutskyi P."/>
            <person name="Hill E.A."/>
            <person name="Rabines A."/>
            <person name="Zheng H."/>
            <person name="Allen L.Z."/>
            <person name="Kuo A."/>
            <person name="Grigoriev I.V."/>
            <person name="Allen A.E."/>
            <person name="Hazlebeck D."/>
            <person name="Allen E.E."/>
        </authorList>
    </citation>
    <scope>NUCLEOTIDE SEQUENCE</scope>
    <source>
        <strain evidence="2">Hildebrandi</strain>
    </source>
</reference>
<sequence length="305" mass="34204">MPNDPWKGIPDNIKAFRDGWEDITDHGRPYEVVLESDFSDDYWAARMCGTYEHIARSITAALQHSRIPSWNIPGDEMLGTEVRIARKTTPGTRPIYAVALREVFDRKECMKDLKFFHTNNYRPCTFVAIPRSEYISNLVLFSSTIASESRKIVEEKLLVAVDPLTIGQRCADWFLMKSMLLSGTMAGKIVGAVAGQDTTSNAQPSNQTQTYTLQECMQSWFGRHKSTAMMALGSRNENPMMRNLSATLNCVKALFEVGLPRWRRNPCIGVSPDGVVHLGSGGQRRAGPLLSGDQNQDSGIYYRSR</sequence>
<evidence type="ECO:0000256" key="1">
    <source>
        <dbReference type="SAM" id="MobiDB-lite"/>
    </source>
</evidence>
<evidence type="ECO:0000313" key="3">
    <source>
        <dbReference type="Proteomes" id="UP000693970"/>
    </source>
</evidence>
<gene>
    <name evidence="2" type="ORF">IV203_003710</name>
</gene>
<dbReference type="Proteomes" id="UP000693970">
    <property type="component" value="Unassembled WGS sequence"/>
</dbReference>
<keyword evidence="3" id="KW-1185">Reference proteome</keyword>
<dbReference type="AlphaFoldDB" id="A0A9K3L336"/>
<dbReference type="EMBL" id="JAGRRH010000016">
    <property type="protein sequence ID" value="KAG7354354.1"/>
    <property type="molecule type" value="Genomic_DNA"/>
</dbReference>
<accession>A0A9K3L336</accession>
<protein>
    <submittedName>
        <fullName evidence="2">Uncharacterized protein</fullName>
    </submittedName>
</protein>
<reference evidence="2" key="2">
    <citation type="submission" date="2021-04" db="EMBL/GenBank/DDBJ databases">
        <authorList>
            <person name="Podell S."/>
        </authorList>
    </citation>
    <scope>NUCLEOTIDE SEQUENCE</scope>
    <source>
        <strain evidence="2">Hildebrandi</strain>
    </source>
</reference>
<name>A0A9K3L336_9STRA</name>
<dbReference type="OrthoDB" id="10680502at2759"/>
<feature type="region of interest" description="Disordered" evidence="1">
    <location>
        <begin position="283"/>
        <end position="305"/>
    </location>
</feature>
<comment type="caution">
    <text evidence="2">The sequence shown here is derived from an EMBL/GenBank/DDBJ whole genome shotgun (WGS) entry which is preliminary data.</text>
</comment>
<proteinExistence type="predicted"/>